<keyword evidence="4" id="KW-1185">Reference proteome</keyword>
<dbReference type="InterPro" id="IPR005046">
    <property type="entry name" value="DUF285"/>
</dbReference>
<dbReference type="NCBIfam" id="TIGR02167">
    <property type="entry name" value="Liste_lipo_26"/>
    <property type="match status" value="2"/>
</dbReference>
<feature type="compositionally biased region" description="Basic and acidic residues" evidence="2">
    <location>
        <begin position="11"/>
        <end position="20"/>
    </location>
</feature>
<proteinExistence type="predicted"/>
<dbReference type="Proteomes" id="UP001165085">
    <property type="component" value="Unassembled WGS sequence"/>
</dbReference>
<keyword evidence="1" id="KW-0175">Coiled coil</keyword>
<gene>
    <name evidence="3" type="ORF">TrST_g12180</name>
</gene>
<accession>A0A9W6ZKK4</accession>
<dbReference type="Pfam" id="PF03382">
    <property type="entry name" value="DUF285"/>
    <property type="match status" value="1"/>
</dbReference>
<dbReference type="InterPro" id="IPR011889">
    <property type="entry name" value="Liste_lipo_26"/>
</dbReference>
<evidence type="ECO:0000313" key="3">
    <source>
        <dbReference type="EMBL" id="GMH54546.1"/>
    </source>
</evidence>
<dbReference type="OrthoDB" id="46911at2759"/>
<organism evidence="3 4">
    <name type="scientific">Triparma strigata</name>
    <dbReference type="NCBI Taxonomy" id="1606541"/>
    <lineage>
        <taxon>Eukaryota</taxon>
        <taxon>Sar</taxon>
        <taxon>Stramenopiles</taxon>
        <taxon>Ochrophyta</taxon>
        <taxon>Bolidophyceae</taxon>
        <taxon>Parmales</taxon>
        <taxon>Triparmaceae</taxon>
        <taxon>Triparma</taxon>
    </lineage>
</organism>
<sequence length="250" mass="28940">MIDIKVEEEEERRAAEERREPGAVSVEENFLVLEAKMDGIREEMQAGFERMREEIRGETGGEDARLEVERLVLREVMLRNEVKVLQRNCKVLQRKLKEAEGTIKLLRRRKFRNKDLKEAAKEYCTDKQTAETKYGPISGWDVSEVTSMYSLFSADSDDVGEAGKQFNPDLSRWDVSNVTDMRAMFYEAESFYCNLSSWNVEKVTYMGCMFQGAEKFDKNTIKGWKLKGKNTGYMFGGFNDDEYGKGTKKL</sequence>
<feature type="coiled-coil region" evidence="1">
    <location>
        <begin position="75"/>
        <end position="133"/>
    </location>
</feature>
<evidence type="ECO:0000313" key="4">
    <source>
        <dbReference type="Proteomes" id="UP001165085"/>
    </source>
</evidence>
<feature type="compositionally biased region" description="Acidic residues" evidence="2">
    <location>
        <begin position="1"/>
        <end position="10"/>
    </location>
</feature>
<protein>
    <recommendedName>
        <fullName evidence="5">BspA family leucine-rich repeat surface protein</fullName>
    </recommendedName>
</protein>
<dbReference type="AlphaFoldDB" id="A0A9W6ZKK4"/>
<reference evidence="4" key="1">
    <citation type="journal article" date="2023" name="Commun. Biol.">
        <title>Genome analysis of Parmales, the sister group of diatoms, reveals the evolutionary specialization of diatoms from phago-mixotrophs to photoautotrophs.</title>
        <authorList>
            <person name="Ban H."/>
            <person name="Sato S."/>
            <person name="Yoshikawa S."/>
            <person name="Yamada K."/>
            <person name="Nakamura Y."/>
            <person name="Ichinomiya M."/>
            <person name="Sato N."/>
            <person name="Blanc-Mathieu R."/>
            <person name="Endo H."/>
            <person name="Kuwata A."/>
            <person name="Ogata H."/>
        </authorList>
    </citation>
    <scope>NUCLEOTIDE SEQUENCE [LARGE SCALE GENOMIC DNA]</scope>
    <source>
        <strain evidence="4">NIES 3701</strain>
    </source>
</reference>
<feature type="region of interest" description="Disordered" evidence="2">
    <location>
        <begin position="1"/>
        <end position="20"/>
    </location>
</feature>
<evidence type="ECO:0008006" key="5">
    <source>
        <dbReference type="Google" id="ProtNLM"/>
    </source>
</evidence>
<name>A0A9W6ZKK4_9STRA</name>
<evidence type="ECO:0000256" key="2">
    <source>
        <dbReference type="SAM" id="MobiDB-lite"/>
    </source>
</evidence>
<comment type="caution">
    <text evidence="3">The sequence shown here is derived from an EMBL/GenBank/DDBJ whole genome shotgun (WGS) entry which is preliminary data.</text>
</comment>
<dbReference type="EMBL" id="BRXY01000028">
    <property type="protein sequence ID" value="GMH54546.1"/>
    <property type="molecule type" value="Genomic_DNA"/>
</dbReference>
<evidence type="ECO:0000256" key="1">
    <source>
        <dbReference type="SAM" id="Coils"/>
    </source>
</evidence>